<reference evidence="1" key="2">
    <citation type="submission" date="2021-08" db="EMBL/GenBank/DDBJ databases">
        <authorList>
            <person name="Gostincar C."/>
            <person name="Sun X."/>
            <person name="Song Z."/>
            <person name="Gunde-Cimerman N."/>
        </authorList>
    </citation>
    <scope>NUCLEOTIDE SEQUENCE</scope>
    <source>
        <strain evidence="1">EXF-8016</strain>
    </source>
</reference>
<protein>
    <submittedName>
        <fullName evidence="1">Uncharacterized protein</fullName>
    </submittedName>
</protein>
<dbReference type="Proteomes" id="UP000767238">
    <property type="component" value="Unassembled WGS sequence"/>
</dbReference>
<gene>
    <name evidence="1" type="ORF">KCV03_g88</name>
</gene>
<sequence length="77" mass="8714">MSLDSRQDLEDTWLCYILRPSGILHHVLQQLEAVHLCFSSPSFSVTLDKSFLSSPETLLTGMRSGNLSTLYGHTFHF</sequence>
<name>A0A9P8GTN0_AURME</name>
<feature type="non-terminal residue" evidence="1">
    <location>
        <position position="77"/>
    </location>
</feature>
<organism evidence="1 2">
    <name type="scientific">Aureobasidium melanogenum</name>
    <name type="common">Aureobasidium pullulans var. melanogenum</name>
    <dbReference type="NCBI Taxonomy" id="46634"/>
    <lineage>
        <taxon>Eukaryota</taxon>
        <taxon>Fungi</taxon>
        <taxon>Dikarya</taxon>
        <taxon>Ascomycota</taxon>
        <taxon>Pezizomycotina</taxon>
        <taxon>Dothideomycetes</taxon>
        <taxon>Dothideomycetidae</taxon>
        <taxon>Dothideales</taxon>
        <taxon>Saccotheciaceae</taxon>
        <taxon>Aureobasidium</taxon>
    </lineage>
</organism>
<reference evidence="1" key="1">
    <citation type="journal article" date="2021" name="J Fungi (Basel)">
        <title>Virulence traits and population genomics of the black yeast Aureobasidium melanogenum.</title>
        <authorList>
            <person name="Cernosa A."/>
            <person name="Sun X."/>
            <person name="Gostincar C."/>
            <person name="Fang C."/>
            <person name="Gunde-Cimerman N."/>
            <person name="Song Z."/>
        </authorList>
    </citation>
    <scope>NUCLEOTIDE SEQUENCE</scope>
    <source>
        <strain evidence="1">EXF-8016</strain>
    </source>
</reference>
<evidence type="ECO:0000313" key="2">
    <source>
        <dbReference type="Proteomes" id="UP000767238"/>
    </source>
</evidence>
<dbReference type="EMBL" id="JAHFYH010000001">
    <property type="protein sequence ID" value="KAH0237991.1"/>
    <property type="molecule type" value="Genomic_DNA"/>
</dbReference>
<evidence type="ECO:0000313" key="1">
    <source>
        <dbReference type="EMBL" id="KAH0237991.1"/>
    </source>
</evidence>
<proteinExistence type="predicted"/>
<dbReference type="AlphaFoldDB" id="A0A9P8GTN0"/>
<accession>A0A9P8GTN0</accession>
<comment type="caution">
    <text evidence="1">The sequence shown here is derived from an EMBL/GenBank/DDBJ whole genome shotgun (WGS) entry which is preliminary data.</text>
</comment>